<dbReference type="SUPFAM" id="SSF50156">
    <property type="entry name" value="PDZ domain-like"/>
    <property type="match status" value="1"/>
</dbReference>
<accession>A0A517XXS2</accession>
<dbReference type="SUPFAM" id="SSF50494">
    <property type="entry name" value="Trypsin-like serine proteases"/>
    <property type="match status" value="1"/>
</dbReference>
<evidence type="ECO:0000256" key="2">
    <source>
        <dbReference type="SAM" id="SignalP"/>
    </source>
</evidence>
<evidence type="ECO:0000313" key="4">
    <source>
        <dbReference type="Proteomes" id="UP000319576"/>
    </source>
</evidence>
<keyword evidence="2" id="KW-0732">Signal</keyword>
<gene>
    <name evidence="3" type="primary">degP_3</name>
    <name evidence="3" type="ORF">ETAA1_42980</name>
</gene>
<dbReference type="PRINTS" id="PR00834">
    <property type="entry name" value="PROTEASES2C"/>
</dbReference>
<keyword evidence="3" id="KW-0378">Hydrolase</keyword>
<evidence type="ECO:0000313" key="3">
    <source>
        <dbReference type="EMBL" id="QDU22320.1"/>
    </source>
</evidence>
<evidence type="ECO:0000256" key="1">
    <source>
        <dbReference type="SAM" id="MobiDB-lite"/>
    </source>
</evidence>
<dbReference type="PANTHER" id="PTHR22939">
    <property type="entry name" value="SERINE PROTEASE FAMILY S1C HTRA-RELATED"/>
    <property type="match status" value="1"/>
</dbReference>
<proteinExistence type="predicted"/>
<dbReference type="Gene3D" id="2.30.42.10">
    <property type="match status" value="1"/>
</dbReference>
<sequence precursor="true">MTRRHLVRILRALAVAALPAGLLAAAVAVPAPVAAQPPAAPIALAPLVQTSEQDRIAVIEKVSPAVVAVNMLNGKGCGSGVIIDPEGYALTNHHVISAPGMAPGVMRCGLADGVFYDAVLVGYDFLGDVALIKLLPKEPGKPFPFVQLGNSDEVRLGEYAFAAGNPFSVALDFTPTVTFGIVSGTNRYEPLGSRPGGQEYTDCIQVDVPINPGNSGGPLFNMRGQLIGINGRISLEKRGRVNVGVGYAISINQIKNFLVHLYAGIATDHATLGALVLTENEDADLARMVVRQILDDADAYRRGLRAGDQLTNFAGRNMSSTNHYKNILGTFPAGWRVPITYRRENESREILVRLQTATPAEKSERPADPKQPRPMPVGGPAPKVETPASKLYKPGGKGLANAYFNDLARDKLLAAAKKHGDFAAAQGSWVADGTYEADQRKGDMRLEIAPGGGDDARVTLKLNIEHKLQPLKQTDLREQAEPIGSGGLMMALYHYRRFLTAGPKGFEGEFLHGGGEPFYPPPADGATPKSLAALRVDADVMRTRHGPVTCKWYHSRADARLMGFEAYLSKDADPCEVYLSDYRDAGAGRQLPHRVECRFADKRYAVLTVTRWALQ</sequence>
<dbReference type="OrthoDB" id="248175at2"/>
<dbReference type="InterPro" id="IPR009003">
    <property type="entry name" value="Peptidase_S1_PA"/>
</dbReference>
<dbReference type="EMBL" id="CP036273">
    <property type="protein sequence ID" value="QDU22320.1"/>
    <property type="molecule type" value="Genomic_DNA"/>
</dbReference>
<keyword evidence="3" id="KW-0645">Protease</keyword>
<protein>
    <submittedName>
        <fullName evidence="3">Periplasmic serine endoprotease DegP</fullName>
        <ecNumber evidence="3">3.4.21.107</ecNumber>
    </submittedName>
</protein>
<dbReference type="Pfam" id="PF13365">
    <property type="entry name" value="Trypsin_2"/>
    <property type="match status" value="1"/>
</dbReference>
<dbReference type="InterPro" id="IPR001940">
    <property type="entry name" value="Peptidase_S1C"/>
</dbReference>
<dbReference type="GO" id="GO:0004252">
    <property type="term" value="F:serine-type endopeptidase activity"/>
    <property type="evidence" value="ECO:0007669"/>
    <property type="project" value="InterPro"/>
</dbReference>
<dbReference type="RefSeq" id="WP_145241962.1">
    <property type="nucleotide sequence ID" value="NZ_CP036273.1"/>
</dbReference>
<dbReference type="GO" id="GO:0006508">
    <property type="term" value="P:proteolysis"/>
    <property type="evidence" value="ECO:0007669"/>
    <property type="project" value="UniProtKB-KW"/>
</dbReference>
<name>A0A517XXS2_9BACT</name>
<keyword evidence="4" id="KW-1185">Reference proteome</keyword>
<reference evidence="3 4" key="1">
    <citation type="submission" date="2019-02" db="EMBL/GenBank/DDBJ databases">
        <title>Deep-cultivation of Planctomycetes and their phenomic and genomic characterization uncovers novel biology.</title>
        <authorList>
            <person name="Wiegand S."/>
            <person name="Jogler M."/>
            <person name="Boedeker C."/>
            <person name="Pinto D."/>
            <person name="Vollmers J."/>
            <person name="Rivas-Marin E."/>
            <person name="Kohn T."/>
            <person name="Peeters S.H."/>
            <person name="Heuer A."/>
            <person name="Rast P."/>
            <person name="Oberbeckmann S."/>
            <person name="Bunk B."/>
            <person name="Jeske O."/>
            <person name="Meyerdierks A."/>
            <person name="Storesund J.E."/>
            <person name="Kallscheuer N."/>
            <person name="Luecker S."/>
            <person name="Lage O.M."/>
            <person name="Pohl T."/>
            <person name="Merkel B.J."/>
            <person name="Hornburger P."/>
            <person name="Mueller R.-W."/>
            <person name="Bruemmer F."/>
            <person name="Labrenz M."/>
            <person name="Spormann A.M."/>
            <person name="Op den Camp H."/>
            <person name="Overmann J."/>
            <person name="Amann R."/>
            <person name="Jetten M.S.M."/>
            <person name="Mascher T."/>
            <person name="Medema M.H."/>
            <person name="Devos D.P."/>
            <person name="Kaster A.-K."/>
            <person name="Ovreas L."/>
            <person name="Rohde M."/>
            <person name="Galperin M.Y."/>
            <person name="Jogler C."/>
        </authorList>
    </citation>
    <scope>NUCLEOTIDE SEQUENCE [LARGE SCALE GENOMIC DNA]</scope>
    <source>
        <strain evidence="3 4">ETA_A1</strain>
    </source>
</reference>
<feature type="compositionally biased region" description="Basic and acidic residues" evidence="1">
    <location>
        <begin position="361"/>
        <end position="371"/>
    </location>
</feature>
<dbReference type="InterPro" id="IPR036034">
    <property type="entry name" value="PDZ_sf"/>
</dbReference>
<organism evidence="3 4">
    <name type="scientific">Urbifossiella limnaea</name>
    <dbReference type="NCBI Taxonomy" id="2528023"/>
    <lineage>
        <taxon>Bacteria</taxon>
        <taxon>Pseudomonadati</taxon>
        <taxon>Planctomycetota</taxon>
        <taxon>Planctomycetia</taxon>
        <taxon>Gemmatales</taxon>
        <taxon>Gemmataceae</taxon>
        <taxon>Urbifossiella</taxon>
    </lineage>
</organism>
<dbReference type="Proteomes" id="UP000319576">
    <property type="component" value="Chromosome"/>
</dbReference>
<feature type="signal peptide" evidence="2">
    <location>
        <begin position="1"/>
        <end position="24"/>
    </location>
</feature>
<dbReference type="PANTHER" id="PTHR22939:SF129">
    <property type="entry name" value="SERINE PROTEASE HTRA2, MITOCHONDRIAL"/>
    <property type="match status" value="1"/>
</dbReference>
<feature type="chain" id="PRO_5022243775" evidence="2">
    <location>
        <begin position="25"/>
        <end position="615"/>
    </location>
</feature>
<dbReference type="KEGG" id="uli:ETAA1_42980"/>
<dbReference type="EC" id="3.4.21.107" evidence="3"/>
<dbReference type="AlphaFoldDB" id="A0A517XXS2"/>
<dbReference type="Gene3D" id="2.40.10.120">
    <property type="match status" value="1"/>
</dbReference>
<feature type="region of interest" description="Disordered" evidence="1">
    <location>
        <begin position="355"/>
        <end position="392"/>
    </location>
</feature>